<comment type="caution">
    <text evidence="2">The sequence shown here is derived from an EMBL/GenBank/DDBJ whole genome shotgun (WGS) entry which is preliminary data.</text>
</comment>
<accession>A0A2I1GZX9</accession>
<protein>
    <submittedName>
        <fullName evidence="2">Uncharacterized protein</fullName>
    </submittedName>
</protein>
<organism evidence="2 3">
    <name type="scientific">Rhizophagus irregularis</name>
    <dbReference type="NCBI Taxonomy" id="588596"/>
    <lineage>
        <taxon>Eukaryota</taxon>
        <taxon>Fungi</taxon>
        <taxon>Fungi incertae sedis</taxon>
        <taxon>Mucoromycota</taxon>
        <taxon>Glomeromycotina</taxon>
        <taxon>Glomeromycetes</taxon>
        <taxon>Glomerales</taxon>
        <taxon>Glomeraceae</taxon>
        <taxon>Rhizophagus</taxon>
    </lineage>
</organism>
<gene>
    <name evidence="2" type="ORF">RhiirA4_469663</name>
</gene>
<evidence type="ECO:0000313" key="3">
    <source>
        <dbReference type="Proteomes" id="UP000234323"/>
    </source>
</evidence>
<feature type="region of interest" description="Disordered" evidence="1">
    <location>
        <begin position="128"/>
        <end position="157"/>
    </location>
</feature>
<evidence type="ECO:0000313" key="2">
    <source>
        <dbReference type="EMBL" id="PKY52185.1"/>
    </source>
</evidence>
<dbReference type="EMBL" id="LLXI01001155">
    <property type="protein sequence ID" value="PKY52185.1"/>
    <property type="molecule type" value="Genomic_DNA"/>
</dbReference>
<dbReference type="VEuPathDB" id="FungiDB:RhiirA1_473248"/>
<keyword evidence="3" id="KW-1185">Reference proteome</keyword>
<dbReference type="VEuPathDB" id="FungiDB:FUN_008257"/>
<name>A0A2I1GZX9_9GLOM</name>
<sequence>MIFNGRIFHEALLINVYLVRDGKVLGPGPKDLVLGPGLQIFWYINKEPAFGGNQTAVVKNAYTEFIIPTGQKIEFPLSKRNSLQRLMTTKAKKSINFKPTFETSQNMQSEPEVYDLTITEKETTLQNSLETTLEPDENSEDTSMGNNLEYEFHMGSL</sequence>
<dbReference type="AlphaFoldDB" id="A0A2I1GZX9"/>
<dbReference type="Proteomes" id="UP000234323">
    <property type="component" value="Unassembled WGS sequence"/>
</dbReference>
<reference evidence="2 3" key="1">
    <citation type="submission" date="2015-10" db="EMBL/GenBank/DDBJ databases">
        <title>Genome analyses suggest a sexual origin of heterokaryosis in a supposedly ancient asexual fungus.</title>
        <authorList>
            <person name="Ropars J."/>
            <person name="Sedzielewska K."/>
            <person name="Noel J."/>
            <person name="Charron P."/>
            <person name="Farinelli L."/>
            <person name="Marton T."/>
            <person name="Kruger M."/>
            <person name="Pelin A."/>
            <person name="Brachmann A."/>
            <person name="Corradi N."/>
        </authorList>
    </citation>
    <scope>NUCLEOTIDE SEQUENCE [LARGE SCALE GENOMIC DNA]</scope>
    <source>
        <strain evidence="2 3">A4</strain>
    </source>
</reference>
<evidence type="ECO:0000256" key="1">
    <source>
        <dbReference type="SAM" id="MobiDB-lite"/>
    </source>
</evidence>
<proteinExistence type="predicted"/>